<proteinExistence type="predicted"/>
<gene>
    <name evidence="1" type="ORF">DPEC_G00288890</name>
</gene>
<evidence type="ECO:0000313" key="2">
    <source>
        <dbReference type="Proteomes" id="UP001157502"/>
    </source>
</evidence>
<dbReference type="Proteomes" id="UP001157502">
    <property type="component" value="Chromosome 26"/>
</dbReference>
<keyword evidence="2" id="KW-1185">Reference proteome</keyword>
<reference evidence="1" key="1">
    <citation type="submission" date="2021-05" db="EMBL/GenBank/DDBJ databases">
        <authorList>
            <person name="Pan Q."/>
            <person name="Jouanno E."/>
            <person name="Zahm M."/>
            <person name="Klopp C."/>
            <person name="Cabau C."/>
            <person name="Louis A."/>
            <person name="Berthelot C."/>
            <person name="Parey E."/>
            <person name="Roest Crollius H."/>
            <person name="Montfort J."/>
            <person name="Robinson-Rechavi M."/>
            <person name="Bouchez O."/>
            <person name="Lampietro C."/>
            <person name="Lopez Roques C."/>
            <person name="Donnadieu C."/>
            <person name="Postlethwait J."/>
            <person name="Bobe J."/>
            <person name="Dillon D."/>
            <person name="Chandos A."/>
            <person name="von Hippel F."/>
            <person name="Guiguen Y."/>
        </authorList>
    </citation>
    <scope>NUCLEOTIDE SEQUENCE</scope>
    <source>
        <strain evidence="1">YG-Jan2019</strain>
    </source>
</reference>
<accession>A0ACC2FKU4</accession>
<protein>
    <submittedName>
        <fullName evidence="1">Uncharacterized protein</fullName>
    </submittedName>
</protein>
<evidence type="ECO:0000313" key="1">
    <source>
        <dbReference type="EMBL" id="KAJ7991922.1"/>
    </source>
</evidence>
<comment type="caution">
    <text evidence="1">The sequence shown here is derived from an EMBL/GenBank/DDBJ whole genome shotgun (WGS) entry which is preliminary data.</text>
</comment>
<dbReference type="EMBL" id="CM055753">
    <property type="protein sequence ID" value="KAJ7991922.1"/>
    <property type="molecule type" value="Genomic_DNA"/>
</dbReference>
<name>A0ACC2FKU4_DALPE</name>
<organism evidence="1 2">
    <name type="scientific">Dallia pectoralis</name>
    <name type="common">Alaska blackfish</name>
    <dbReference type="NCBI Taxonomy" id="75939"/>
    <lineage>
        <taxon>Eukaryota</taxon>
        <taxon>Metazoa</taxon>
        <taxon>Chordata</taxon>
        <taxon>Craniata</taxon>
        <taxon>Vertebrata</taxon>
        <taxon>Euteleostomi</taxon>
        <taxon>Actinopterygii</taxon>
        <taxon>Neopterygii</taxon>
        <taxon>Teleostei</taxon>
        <taxon>Protacanthopterygii</taxon>
        <taxon>Esociformes</taxon>
        <taxon>Umbridae</taxon>
        <taxon>Dallia</taxon>
    </lineage>
</organism>
<sequence length="177" mass="20475">MDLKSGYYQIEMAESDKDKTAFVCPLGFWEWNRMPQGITNAPSTFQRLMERCMGDINLREVLVFLDDIIVFSKTLEEHEARLTNVLSRLRENGLKLSPGKCRFFQTSVRYLGHIVSRDGVETDPKKTEALRTWPRPQTLKDPRSFLGFSGYYRRFVQGYAKLVKPLTNLTAGYPPRA</sequence>